<dbReference type="PANTHER" id="PTHR30115">
    <property type="entry name" value="NITROGEN REGULATORY PROTEIN P-II"/>
    <property type="match status" value="1"/>
</dbReference>
<dbReference type="InterPro" id="IPR002332">
    <property type="entry name" value="N-reg_PII_urydylation_site"/>
</dbReference>
<dbReference type="Proteomes" id="UP000427906">
    <property type="component" value="Chromosome"/>
</dbReference>
<gene>
    <name evidence="8" type="ORF">DSCA_43840</name>
</gene>
<dbReference type="AlphaFoldDB" id="A0A5K7YVX1"/>
<feature type="modified residue" description="O-UMP-tyrosine" evidence="6">
    <location>
        <position position="80"/>
    </location>
</feature>
<proteinExistence type="inferred from homology"/>
<organism evidence="8 9">
    <name type="scientific">Desulfosarcina alkanivorans</name>
    <dbReference type="NCBI Taxonomy" id="571177"/>
    <lineage>
        <taxon>Bacteria</taxon>
        <taxon>Pseudomonadati</taxon>
        <taxon>Thermodesulfobacteriota</taxon>
        <taxon>Desulfobacteria</taxon>
        <taxon>Desulfobacterales</taxon>
        <taxon>Desulfosarcinaceae</taxon>
        <taxon>Desulfosarcina</taxon>
    </lineage>
</organism>
<evidence type="ECO:0000256" key="1">
    <source>
        <dbReference type="ARBA" id="ARBA00011233"/>
    </source>
</evidence>
<dbReference type="PANTHER" id="PTHR30115:SF11">
    <property type="entry name" value="NITROGEN REGULATORY PROTEIN P-II HOMOLOG"/>
    <property type="match status" value="1"/>
</dbReference>
<evidence type="ECO:0000313" key="8">
    <source>
        <dbReference type="EMBL" id="BBO70454.1"/>
    </source>
</evidence>
<dbReference type="InterPro" id="IPR017918">
    <property type="entry name" value="N-reg_PII_CS"/>
</dbReference>
<dbReference type="InterPro" id="IPR015867">
    <property type="entry name" value="N-reg_PII/ATP_PRibTrfase_C"/>
</dbReference>
<dbReference type="PROSITE" id="PS00496">
    <property type="entry name" value="PII_GLNB_UMP"/>
    <property type="match status" value="1"/>
</dbReference>
<dbReference type="PRINTS" id="PR00340">
    <property type="entry name" value="PIIGLNB"/>
</dbReference>
<sequence length="141" mass="15502">MAQGLLNKHSNSSQYPGTLNLISYQEMSAMKKIETIIKPFKLDDVKDALNRIGVSGMTISEVKGFGRQRGHKEIYRGAEYQTDFIPKIKIDLIVDSDMADKVVSTITETANTGSVGDGKIFVMPIEGAYRIRTGESGKDAI</sequence>
<keyword evidence="9" id="KW-1185">Reference proteome</keyword>
<evidence type="ECO:0000256" key="6">
    <source>
        <dbReference type="PIRSR" id="PIRSR602187-50"/>
    </source>
</evidence>
<dbReference type="GO" id="GO:0005524">
    <property type="term" value="F:ATP binding"/>
    <property type="evidence" value="ECO:0007669"/>
    <property type="project" value="TreeGrafter"/>
</dbReference>
<name>A0A5K7YVX1_9BACT</name>
<evidence type="ECO:0000256" key="3">
    <source>
        <dbReference type="ARBA" id="ARBA00022741"/>
    </source>
</evidence>
<dbReference type="GO" id="GO:0006808">
    <property type="term" value="P:regulation of nitrogen utilization"/>
    <property type="evidence" value="ECO:0007669"/>
    <property type="project" value="InterPro"/>
</dbReference>
<evidence type="ECO:0000313" key="9">
    <source>
        <dbReference type="Proteomes" id="UP000427906"/>
    </source>
</evidence>
<dbReference type="InterPro" id="IPR011322">
    <property type="entry name" value="N-reg_PII-like_a/b"/>
</dbReference>
<reference evidence="8 9" key="1">
    <citation type="submission" date="2019-11" db="EMBL/GenBank/DDBJ databases">
        <title>Comparative genomics of hydrocarbon-degrading Desulfosarcina strains.</title>
        <authorList>
            <person name="Watanabe M."/>
            <person name="Kojima H."/>
            <person name="Fukui M."/>
        </authorList>
    </citation>
    <scope>NUCLEOTIDE SEQUENCE [LARGE SCALE GENOMIC DNA]</scope>
    <source>
        <strain evidence="8 9">PL12</strain>
    </source>
</reference>
<accession>A0A5K7YVX1</accession>
<keyword evidence="3" id="KW-0547">Nucleotide-binding</keyword>
<evidence type="ECO:0000256" key="2">
    <source>
        <dbReference type="ARBA" id="ARBA00022553"/>
    </source>
</evidence>
<dbReference type="SMART" id="SM00938">
    <property type="entry name" value="P-II"/>
    <property type="match status" value="1"/>
</dbReference>
<dbReference type="Pfam" id="PF00543">
    <property type="entry name" value="P-II"/>
    <property type="match status" value="1"/>
</dbReference>
<dbReference type="EMBL" id="AP021874">
    <property type="protein sequence ID" value="BBO70454.1"/>
    <property type="molecule type" value="Genomic_DNA"/>
</dbReference>
<evidence type="ECO:0000256" key="4">
    <source>
        <dbReference type="ARBA" id="ARBA00023015"/>
    </source>
</evidence>
<dbReference type="KEGG" id="dalk:DSCA_43840"/>
<dbReference type="GO" id="GO:0030234">
    <property type="term" value="F:enzyme regulator activity"/>
    <property type="evidence" value="ECO:0007669"/>
    <property type="project" value="InterPro"/>
</dbReference>
<dbReference type="PROSITE" id="PS00638">
    <property type="entry name" value="PII_GLNB_CTER"/>
    <property type="match status" value="1"/>
</dbReference>
<protein>
    <submittedName>
        <fullName evidence="8">Nitrogen regulatory protein P-II</fullName>
    </submittedName>
</protein>
<keyword evidence="2 6" id="KW-0597">Phosphoprotein</keyword>
<evidence type="ECO:0000256" key="5">
    <source>
        <dbReference type="ARBA" id="ARBA00023163"/>
    </source>
</evidence>
<dbReference type="PROSITE" id="PS51343">
    <property type="entry name" value="PII_GLNB_DOM"/>
    <property type="match status" value="1"/>
</dbReference>
<evidence type="ECO:0000256" key="7">
    <source>
        <dbReference type="RuleBase" id="RU003936"/>
    </source>
</evidence>
<comment type="similarity">
    <text evidence="7">Belongs to the P(II) protein family.</text>
</comment>
<comment type="subunit">
    <text evidence="1">Homotrimer.</text>
</comment>
<keyword evidence="4" id="KW-0805">Transcription regulation</keyword>
<dbReference type="SUPFAM" id="SSF54913">
    <property type="entry name" value="GlnB-like"/>
    <property type="match status" value="1"/>
</dbReference>
<keyword evidence="5" id="KW-0804">Transcription</keyword>
<dbReference type="Gene3D" id="3.30.70.120">
    <property type="match status" value="1"/>
</dbReference>
<dbReference type="InterPro" id="IPR002187">
    <property type="entry name" value="N-reg_PII"/>
</dbReference>
<dbReference type="GO" id="GO:0005829">
    <property type="term" value="C:cytosol"/>
    <property type="evidence" value="ECO:0007669"/>
    <property type="project" value="TreeGrafter"/>
</dbReference>